<evidence type="ECO:0000313" key="3">
    <source>
        <dbReference type="EMBL" id="CAK4033346.1"/>
    </source>
</evidence>
<dbReference type="AlphaFoldDB" id="A0AAI8Z6G7"/>
<name>A0AAI8Z6G7_9PEZI</name>
<dbReference type="PANTHER" id="PTHR36223:SF1">
    <property type="entry name" value="TRANSCRIPTION ELONGATION FACTOR EAF N-TERMINAL DOMAIN-CONTAINING PROTEIN"/>
    <property type="match status" value="1"/>
</dbReference>
<evidence type="ECO:0000256" key="1">
    <source>
        <dbReference type="SAM" id="MobiDB-lite"/>
    </source>
</evidence>
<accession>A0AAI8Z6G7</accession>
<organism evidence="3 4">
    <name type="scientific">Lecanosticta acicola</name>
    <dbReference type="NCBI Taxonomy" id="111012"/>
    <lineage>
        <taxon>Eukaryota</taxon>
        <taxon>Fungi</taxon>
        <taxon>Dikarya</taxon>
        <taxon>Ascomycota</taxon>
        <taxon>Pezizomycotina</taxon>
        <taxon>Dothideomycetes</taxon>
        <taxon>Dothideomycetidae</taxon>
        <taxon>Mycosphaerellales</taxon>
        <taxon>Mycosphaerellaceae</taxon>
        <taxon>Lecanosticta</taxon>
    </lineage>
</organism>
<feature type="compositionally biased region" description="Basic and acidic residues" evidence="1">
    <location>
        <begin position="263"/>
        <end position="273"/>
    </location>
</feature>
<feature type="compositionally biased region" description="Basic and acidic residues" evidence="1">
    <location>
        <begin position="236"/>
        <end position="250"/>
    </location>
</feature>
<keyword evidence="4" id="KW-1185">Reference proteome</keyword>
<dbReference type="Proteomes" id="UP001296104">
    <property type="component" value="Unassembled WGS sequence"/>
</dbReference>
<dbReference type="Pfam" id="PF25534">
    <property type="entry name" value="DUF7918"/>
    <property type="match status" value="1"/>
</dbReference>
<dbReference type="EMBL" id="CAVMBE010000084">
    <property type="protein sequence ID" value="CAK4033346.1"/>
    <property type="molecule type" value="Genomic_DNA"/>
</dbReference>
<evidence type="ECO:0000259" key="2">
    <source>
        <dbReference type="Pfam" id="PF25534"/>
    </source>
</evidence>
<dbReference type="InterPro" id="IPR057678">
    <property type="entry name" value="DUF7918"/>
</dbReference>
<dbReference type="PANTHER" id="PTHR36223">
    <property type="entry name" value="BETA-LACTAMASE-TYPE TRANSPEPTIDASE FOLD DOMAIN CONTAINING PROTEIN"/>
    <property type="match status" value="1"/>
</dbReference>
<feature type="domain" description="DUF7918" evidence="2">
    <location>
        <begin position="10"/>
        <end position="224"/>
    </location>
</feature>
<gene>
    <name evidence="3" type="ORF">LECACI_7A008504</name>
</gene>
<sequence>MAITSAIPTISVTVNRKDEPLQEHENSQVTTDDEKVVRFVEAVTGENFSVHVNVGAGTGFIGDSLAVHVSVDGTPVDSAVTMLNGETHTGSIITSRGVYLSDGKVRKYRFAELDIRGEGIPSAEEMQKLKQLGEIRVEVHHQIRGNSSMHSGVRGAHGVGTVSERALKGQSLSHSVDFEEAEQFEGFDARYYDGDYIDPDLAPASVYIFRYRSREKLIQMGIIEGEAPEPEAEQSFEERPQPSATPDKEGQGVGRSSQTYDGRSVKTEYDEGQIRAQRKRAREELVMIELDNSGEVFRTTVTKRPKTKPTAEFEID</sequence>
<comment type="caution">
    <text evidence="3">The sequence shown here is derived from an EMBL/GenBank/DDBJ whole genome shotgun (WGS) entry which is preliminary data.</text>
</comment>
<reference evidence="3" key="1">
    <citation type="submission" date="2023-11" db="EMBL/GenBank/DDBJ databases">
        <authorList>
            <person name="Alioto T."/>
            <person name="Alioto T."/>
            <person name="Gomez Garrido J."/>
        </authorList>
    </citation>
    <scope>NUCLEOTIDE SEQUENCE</scope>
</reference>
<feature type="region of interest" description="Disordered" evidence="1">
    <location>
        <begin position="227"/>
        <end position="279"/>
    </location>
</feature>
<evidence type="ECO:0000313" key="4">
    <source>
        <dbReference type="Proteomes" id="UP001296104"/>
    </source>
</evidence>
<protein>
    <recommendedName>
        <fullName evidence="2">DUF7918 domain-containing protein</fullName>
    </recommendedName>
</protein>
<proteinExistence type="predicted"/>